<evidence type="ECO:0000256" key="1">
    <source>
        <dbReference type="SAM" id="MobiDB-lite"/>
    </source>
</evidence>
<reference evidence="2" key="1">
    <citation type="submission" date="2022-01" db="EMBL/GenBank/DDBJ databases">
        <authorList>
            <person name="Braso-Vives M."/>
        </authorList>
    </citation>
    <scope>NUCLEOTIDE SEQUENCE</scope>
</reference>
<dbReference type="Proteomes" id="UP000838412">
    <property type="component" value="Chromosome 18"/>
</dbReference>
<gene>
    <name evidence="2" type="primary">Hypp8849</name>
    <name evidence="2" type="ORF">BLAG_LOCUS11140</name>
</gene>
<sequence length="216" mass="23165">MMQQSNVSSNQTTRGGVASCPTVEPRSMQAQPRDVSVHHKPGTDTDVAEDVYENDDVDDDDDGGVAACPTVDHTPGTDSDVAEDVYENDDVDETVYANDDDDADEHEYLDLDGSAESTNPPPAITASAAVAMLLTGLLITGPTESRQQNLQYPTAPDSIIKTTIAHTAQTPAYDTSTTTAYTYVSAPTSNRQQKMMEIVASSRLEGEDLNWDSSLT</sequence>
<accession>A0A8K0EIS6</accession>
<evidence type="ECO:0000313" key="3">
    <source>
        <dbReference type="Proteomes" id="UP000838412"/>
    </source>
</evidence>
<keyword evidence="3" id="KW-1185">Reference proteome</keyword>
<feature type="compositionally biased region" description="Acidic residues" evidence="1">
    <location>
        <begin position="46"/>
        <end position="63"/>
    </location>
</feature>
<protein>
    <submittedName>
        <fullName evidence="2">Hypp8849 protein</fullName>
    </submittedName>
</protein>
<feature type="compositionally biased region" description="Polar residues" evidence="1">
    <location>
        <begin position="1"/>
        <end position="14"/>
    </location>
</feature>
<evidence type="ECO:0000313" key="2">
    <source>
        <dbReference type="EMBL" id="CAH1250361.1"/>
    </source>
</evidence>
<dbReference type="EMBL" id="OV696703">
    <property type="protein sequence ID" value="CAH1250361.1"/>
    <property type="molecule type" value="Genomic_DNA"/>
</dbReference>
<proteinExistence type="predicted"/>
<organism evidence="2 3">
    <name type="scientific">Branchiostoma lanceolatum</name>
    <name type="common">Common lancelet</name>
    <name type="synonym">Amphioxus lanceolatum</name>
    <dbReference type="NCBI Taxonomy" id="7740"/>
    <lineage>
        <taxon>Eukaryota</taxon>
        <taxon>Metazoa</taxon>
        <taxon>Chordata</taxon>
        <taxon>Cephalochordata</taxon>
        <taxon>Leptocardii</taxon>
        <taxon>Amphioxiformes</taxon>
        <taxon>Branchiostomatidae</taxon>
        <taxon>Branchiostoma</taxon>
    </lineage>
</organism>
<dbReference type="AlphaFoldDB" id="A0A8K0EIS6"/>
<feature type="region of interest" description="Disordered" evidence="1">
    <location>
        <begin position="1"/>
        <end position="82"/>
    </location>
</feature>
<name>A0A8K0EIS6_BRALA</name>